<sequence length="102" mass="12218">MDRRRETETRGYTYVETEEIAMMTKKTVWEKLEHTVFCIFMSRKRTRELLDVSSRTKAHKFLGKSSPTSPTPINWFARSREFFRDRFVLALPFSWLCGNNCQ</sequence>
<reference evidence="1" key="2">
    <citation type="journal article" date="2023" name="Commun. Biol.">
        <title>Intrasexual cuticular hydrocarbon dimorphism in a wasp sheds light on hydrocarbon biosynthesis genes in Hymenoptera.</title>
        <authorList>
            <person name="Moris V.C."/>
            <person name="Podsiadlowski L."/>
            <person name="Martin S."/>
            <person name="Oeyen J.P."/>
            <person name="Donath A."/>
            <person name="Petersen M."/>
            <person name="Wilbrandt J."/>
            <person name="Misof B."/>
            <person name="Liedtke D."/>
            <person name="Thamm M."/>
            <person name="Scheiner R."/>
            <person name="Schmitt T."/>
            <person name="Niehuis O."/>
        </authorList>
    </citation>
    <scope>NUCLEOTIDE SEQUENCE</scope>
    <source>
        <strain evidence="1">GBR_01_08_01A</strain>
    </source>
</reference>
<accession>A0AAD9VS63</accession>
<name>A0AAD9VS63_9HYME</name>
<organism evidence="1 2">
    <name type="scientific">Odynerus spinipes</name>
    <dbReference type="NCBI Taxonomy" id="1348599"/>
    <lineage>
        <taxon>Eukaryota</taxon>
        <taxon>Metazoa</taxon>
        <taxon>Ecdysozoa</taxon>
        <taxon>Arthropoda</taxon>
        <taxon>Hexapoda</taxon>
        <taxon>Insecta</taxon>
        <taxon>Pterygota</taxon>
        <taxon>Neoptera</taxon>
        <taxon>Endopterygota</taxon>
        <taxon>Hymenoptera</taxon>
        <taxon>Apocrita</taxon>
        <taxon>Aculeata</taxon>
        <taxon>Vespoidea</taxon>
        <taxon>Vespidae</taxon>
        <taxon>Eumeninae</taxon>
        <taxon>Odynerus</taxon>
    </lineage>
</organism>
<dbReference type="AlphaFoldDB" id="A0AAD9VS63"/>
<reference evidence="1" key="1">
    <citation type="submission" date="2021-08" db="EMBL/GenBank/DDBJ databases">
        <authorList>
            <person name="Misof B."/>
            <person name="Oliver O."/>
            <person name="Podsiadlowski L."/>
            <person name="Donath A."/>
            <person name="Peters R."/>
            <person name="Mayer C."/>
            <person name="Rust J."/>
            <person name="Gunkel S."/>
            <person name="Lesny P."/>
            <person name="Martin S."/>
            <person name="Oeyen J.P."/>
            <person name="Petersen M."/>
            <person name="Panagiotis P."/>
            <person name="Wilbrandt J."/>
            <person name="Tanja T."/>
        </authorList>
    </citation>
    <scope>NUCLEOTIDE SEQUENCE</scope>
    <source>
        <strain evidence="1">GBR_01_08_01A</strain>
        <tissue evidence="1">Thorax + abdomen</tissue>
    </source>
</reference>
<gene>
    <name evidence="1" type="ORF">KPH14_007136</name>
</gene>
<evidence type="ECO:0000313" key="1">
    <source>
        <dbReference type="EMBL" id="KAK2584824.1"/>
    </source>
</evidence>
<dbReference type="EMBL" id="JAIFRP010000026">
    <property type="protein sequence ID" value="KAK2584824.1"/>
    <property type="molecule type" value="Genomic_DNA"/>
</dbReference>
<evidence type="ECO:0000313" key="2">
    <source>
        <dbReference type="Proteomes" id="UP001258017"/>
    </source>
</evidence>
<dbReference type="Proteomes" id="UP001258017">
    <property type="component" value="Unassembled WGS sequence"/>
</dbReference>
<protein>
    <submittedName>
        <fullName evidence="1">Uncharacterized protein</fullName>
    </submittedName>
</protein>
<keyword evidence="2" id="KW-1185">Reference proteome</keyword>
<comment type="caution">
    <text evidence="1">The sequence shown here is derived from an EMBL/GenBank/DDBJ whole genome shotgun (WGS) entry which is preliminary data.</text>
</comment>
<proteinExistence type="predicted"/>